<dbReference type="OrthoDB" id="5388322at2759"/>
<gene>
    <name evidence="3" type="ORF">CDD81_8129</name>
</gene>
<feature type="compositionally biased region" description="Low complexity" evidence="1">
    <location>
        <begin position="25"/>
        <end position="39"/>
    </location>
</feature>
<comment type="caution">
    <text evidence="3">The sequence shown here is derived from an EMBL/GenBank/DDBJ whole genome shotgun (WGS) entry which is preliminary data.</text>
</comment>
<feature type="domain" description="DUF4604" evidence="2">
    <location>
        <begin position="8"/>
        <end position="165"/>
    </location>
</feature>
<dbReference type="Pfam" id="PF15377">
    <property type="entry name" value="DUF4604"/>
    <property type="match status" value="1"/>
</dbReference>
<feature type="compositionally biased region" description="Basic and acidic residues" evidence="1">
    <location>
        <begin position="129"/>
        <end position="150"/>
    </location>
</feature>
<organism evidence="3 4">
    <name type="scientific">Ophiocordyceps australis</name>
    <dbReference type="NCBI Taxonomy" id="1399860"/>
    <lineage>
        <taxon>Eukaryota</taxon>
        <taxon>Fungi</taxon>
        <taxon>Dikarya</taxon>
        <taxon>Ascomycota</taxon>
        <taxon>Pezizomycotina</taxon>
        <taxon>Sordariomycetes</taxon>
        <taxon>Hypocreomycetidae</taxon>
        <taxon>Hypocreales</taxon>
        <taxon>Ophiocordycipitaceae</taxon>
        <taxon>Ophiocordyceps</taxon>
    </lineage>
</organism>
<evidence type="ECO:0000313" key="4">
    <source>
        <dbReference type="Proteomes" id="UP000226192"/>
    </source>
</evidence>
<evidence type="ECO:0000256" key="1">
    <source>
        <dbReference type="SAM" id="MobiDB-lite"/>
    </source>
</evidence>
<proteinExistence type="predicted"/>
<accession>A0A2C5Y3T3</accession>
<reference evidence="3 4" key="1">
    <citation type="submission" date="2017-06" db="EMBL/GenBank/DDBJ databases">
        <title>Ant-infecting Ophiocordyceps genomes reveal a high diversity of potential behavioral manipulation genes and a possible major role for enterotoxins.</title>
        <authorList>
            <person name="De Bekker C."/>
            <person name="Evans H.C."/>
            <person name="Brachmann A."/>
            <person name="Hughes D.P."/>
        </authorList>
    </citation>
    <scope>NUCLEOTIDE SEQUENCE [LARGE SCALE GENOMIC DNA]</scope>
    <source>
        <strain evidence="3 4">Map64</strain>
    </source>
</reference>
<name>A0A2C5Y3T3_9HYPO</name>
<feature type="compositionally biased region" description="Basic and acidic residues" evidence="1">
    <location>
        <begin position="99"/>
        <end position="108"/>
    </location>
</feature>
<evidence type="ECO:0000259" key="2">
    <source>
        <dbReference type="Pfam" id="PF15377"/>
    </source>
</evidence>
<feature type="region of interest" description="Disordered" evidence="1">
    <location>
        <begin position="25"/>
        <end position="167"/>
    </location>
</feature>
<dbReference type="AlphaFoldDB" id="A0A2C5Y3T3"/>
<protein>
    <recommendedName>
        <fullName evidence="2">DUF4604 domain-containing protein</fullName>
    </recommendedName>
</protein>
<keyword evidence="4" id="KW-1185">Reference proteome</keyword>
<dbReference type="InterPro" id="IPR027911">
    <property type="entry name" value="DUF4604"/>
</dbReference>
<evidence type="ECO:0000313" key="3">
    <source>
        <dbReference type="EMBL" id="PHH61614.1"/>
    </source>
</evidence>
<sequence>MSQKITPKNLSYSSSLPPFLARLHAQAAGAQGPDALAAASRRSGKQRSASQDAEDAPLVVDERGNDMSVRVDSNGIIVARSPPQEQDEHKSPAAAEIQHNLEARHNENKSSIGQRKRKVAKIIGGDSGETSRRELAASDKDSKARLSEKSRTKKAKKIKLSFDEDQG</sequence>
<dbReference type="EMBL" id="NJET01000098">
    <property type="protein sequence ID" value="PHH61614.1"/>
    <property type="molecule type" value="Genomic_DNA"/>
</dbReference>
<dbReference type="Proteomes" id="UP000226192">
    <property type="component" value="Unassembled WGS sequence"/>
</dbReference>